<dbReference type="EMBL" id="JASPKZ010000423">
    <property type="protein sequence ID" value="KAJ9600414.1"/>
    <property type="molecule type" value="Genomic_DNA"/>
</dbReference>
<feature type="non-terminal residue" evidence="2">
    <location>
        <position position="69"/>
    </location>
</feature>
<evidence type="ECO:0000313" key="3">
    <source>
        <dbReference type="Proteomes" id="UP001233999"/>
    </source>
</evidence>
<gene>
    <name evidence="2" type="ORF">L9F63_009302</name>
</gene>
<accession>A0AAD8AJN6</accession>
<proteinExistence type="predicted"/>
<keyword evidence="1" id="KW-0732">Signal</keyword>
<protein>
    <submittedName>
        <fullName evidence="2">Uncharacterized protein</fullName>
    </submittedName>
</protein>
<reference evidence="2" key="1">
    <citation type="journal article" date="2023" name="IScience">
        <title>Live-bearing cockroach genome reveals convergent evolutionary mechanisms linked to viviparity in insects and beyond.</title>
        <authorList>
            <person name="Fouks B."/>
            <person name="Harrison M.C."/>
            <person name="Mikhailova A.A."/>
            <person name="Marchal E."/>
            <person name="English S."/>
            <person name="Carruthers M."/>
            <person name="Jennings E.C."/>
            <person name="Chiamaka E.L."/>
            <person name="Frigard R.A."/>
            <person name="Pippel M."/>
            <person name="Attardo G.M."/>
            <person name="Benoit J.B."/>
            <person name="Bornberg-Bauer E."/>
            <person name="Tobe S.S."/>
        </authorList>
    </citation>
    <scope>NUCLEOTIDE SEQUENCE</scope>
    <source>
        <strain evidence="2">Stay&amp;Tobe</strain>
    </source>
</reference>
<reference evidence="2" key="2">
    <citation type="submission" date="2023-05" db="EMBL/GenBank/DDBJ databases">
        <authorList>
            <person name="Fouks B."/>
        </authorList>
    </citation>
    <scope>NUCLEOTIDE SEQUENCE</scope>
    <source>
        <strain evidence="2">Stay&amp;Tobe</strain>
        <tissue evidence="2">Testes</tissue>
    </source>
</reference>
<keyword evidence="3" id="KW-1185">Reference proteome</keyword>
<feature type="chain" id="PRO_5041984472" evidence="1">
    <location>
        <begin position="21"/>
        <end position="69"/>
    </location>
</feature>
<sequence length="69" mass="8503">ILKLVRLIWTCTMLLKLCLLYKRFEYNNKTQHLHFSTQMDYLNIVQLNWSWIVLTRNELKKCIKITFNI</sequence>
<evidence type="ECO:0000256" key="1">
    <source>
        <dbReference type="SAM" id="SignalP"/>
    </source>
</evidence>
<feature type="non-terminal residue" evidence="2">
    <location>
        <position position="1"/>
    </location>
</feature>
<comment type="caution">
    <text evidence="2">The sequence shown here is derived from an EMBL/GenBank/DDBJ whole genome shotgun (WGS) entry which is preliminary data.</text>
</comment>
<name>A0AAD8AJN6_DIPPU</name>
<organism evidence="2 3">
    <name type="scientific">Diploptera punctata</name>
    <name type="common">Pacific beetle cockroach</name>
    <dbReference type="NCBI Taxonomy" id="6984"/>
    <lineage>
        <taxon>Eukaryota</taxon>
        <taxon>Metazoa</taxon>
        <taxon>Ecdysozoa</taxon>
        <taxon>Arthropoda</taxon>
        <taxon>Hexapoda</taxon>
        <taxon>Insecta</taxon>
        <taxon>Pterygota</taxon>
        <taxon>Neoptera</taxon>
        <taxon>Polyneoptera</taxon>
        <taxon>Dictyoptera</taxon>
        <taxon>Blattodea</taxon>
        <taxon>Blaberoidea</taxon>
        <taxon>Blaberidae</taxon>
        <taxon>Diplopterinae</taxon>
        <taxon>Diploptera</taxon>
    </lineage>
</organism>
<dbReference type="AlphaFoldDB" id="A0AAD8AJN6"/>
<feature type="signal peptide" evidence="1">
    <location>
        <begin position="1"/>
        <end position="20"/>
    </location>
</feature>
<dbReference type="Proteomes" id="UP001233999">
    <property type="component" value="Unassembled WGS sequence"/>
</dbReference>
<evidence type="ECO:0000313" key="2">
    <source>
        <dbReference type="EMBL" id="KAJ9600414.1"/>
    </source>
</evidence>